<organism evidence="3">
    <name type="scientific">Lygus hesperus</name>
    <name type="common">Western plant bug</name>
    <dbReference type="NCBI Taxonomy" id="30085"/>
    <lineage>
        <taxon>Eukaryota</taxon>
        <taxon>Metazoa</taxon>
        <taxon>Ecdysozoa</taxon>
        <taxon>Arthropoda</taxon>
        <taxon>Hexapoda</taxon>
        <taxon>Insecta</taxon>
        <taxon>Pterygota</taxon>
        <taxon>Neoptera</taxon>
        <taxon>Paraneoptera</taxon>
        <taxon>Hemiptera</taxon>
        <taxon>Heteroptera</taxon>
        <taxon>Panheteroptera</taxon>
        <taxon>Cimicomorpha</taxon>
        <taxon>Miridae</taxon>
        <taxon>Mirini</taxon>
        <taxon>Lygus</taxon>
    </lineage>
</organism>
<feature type="non-terminal residue" evidence="3">
    <location>
        <position position="1"/>
    </location>
</feature>
<accession>A0A0A9YGI0</accession>
<reference evidence="3" key="2">
    <citation type="submission" date="2014-07" db="EMBL/GenBank/DDBJ databases">
        <authorList>
            <person name="Hull J."/>
        </authorList>
    </citation>
    <scope>NUCLEOTIDE SEQUENCE</scope>
</reference>
<proteinExistence type="predicted"/>
<reference evidence="3" key="1">
    <citation type="journal article" date="2014" name="PLoS ONE">
        <title>Transcriptome-Based Identification of ABC Transporters in the Western Tarnished Plant Bug Lygus hesperus.</title>
        <authorList>
            <person name="Hull J.J."/>
            <person name="Chaney K."/>
            <person name="Geib S.M."/>
            <person name="Fabrick J.A."/>
            <person name="Brent C.S."/>
            <person name="Walsh D."/>
            <person name="Lavine L.C."/>
        </authorList>
    </citation>
    <scope>NUCLEOTIDE SEQUENCE</scope>
</reference>
<name>A0A0A9YGI0_LYGHE</name>
<keyword evidence="1" id="KW-0175">Coiled coil</keyword>
<feature type="coiled-coil region" evidence="1">
    <location>
        <begin position="66"/>
        <end position="93"/>
    </location>
</feature>
<dbReference type="AlphaFoldDB" id="A0A0A9YGI0"/>
<evidence type="ECO:0000256" key="2">
    <source>
        <dbReference type="SAM" id="MobiDB-lite"/>
    </source>
</evidence>
<evidence type="ECO:0000256" key="1">
    <source>
        <dbReference type="SAM" id="Coils"/>
    </source>
</evidence>
<protein>
    <submittedName>
        <fullName evidence="3">Ankyrin repeat domain-containing protein 26</fullName>
    </submittedName>
</protein>
<dbReference type="EMBL" id="GBHO01013391">
    <property type="protein sequence ID" value="JAG30213.1"/>
    <property type="molecule type" value="Transcribed_RNA"/>
</dbReference>
<gene>
    <name evidence="3" type="primary">ANKRD26_0</name>
    <name evidence="3" type="ORF">CM83_21482</name>
</gene>
<feature type="region of interest" description="Disordered" evidence="2">
    <location>
        <begin position="282"/>
        <end position="302"/>
    </location>
</feature>
<sequence length="302" mass="34599">KNHQLVRHLEEVLTTNQNMISEKEALIAQNIADVRKLQEDTLCWKDRYEELAAKLELLDKRLDPRLIEAQDTIATLKRTIAVLQQEKSHCRRDASTNTEGPISESTLSFLSSSVPLLRTQAEEVNPDKLNQLILQKEGDDLADEVNKITRLTSHLISFLDEIKVRVQFDSEVSNSQNEIVNEKVTKIDLEKIRSTQGEGFCVLKMKEEVISETQAFLMEKLGEINNLIQRQIQEQEKLERTRTNSEVSFKQKLDSITGMLQSDIANIKSAIKEIEAGEMGSKRKLELDGKHIKERPPKNRNE</sequence>
<evidence type="ECO:0000313" key="3">
    <source>
        <dbReference type="EMBL" id="JAG30213.1"/>
    </source>
</evidence>